<feature type="domain" description="Glycosyl transferase family 1" evidence="1">
    <location>
        <begin position="208"/>
        <end position="380"/>
    </location>
</feature>
<evidence type="ECO:0000259" key="2">
    <source>
        <dbReference type="Pfam" id="PF12000"/>
    </source>
</evidence>
<dbReference type="PANTHER" id="PTHR12526">
    <property type="entry name" value="GLYCOSYLTRANSFERASE"/>
    <property type="match status" value="1"/>
</dbReference>
<dbReference type="CDD" id="cd03818">
    <property type="entry name" value="GT4_ExpC-like"/>
    <property type="match status" value="1"/>
</dbReference>
<feature type="domain" description="Glycosyl transferase family 4" evidence="2">
    <location>
        <begin position="27"/>
        <end position="193"/>
    </location>
</feature>
<keyword evidence="3" id="KW-0808">Transferase</keyword>
<sequence length="407" mass="46069">MTQRSYLFIHQNMPGQFLHLCLYLRDRGHRVAFITKNKQNMIGNVTKVMYELSRKPREDQHPYLVSTEEGVLHGQAVYRSIKNLESKGFRPDVVVGHCGWGETMFVKDALPDVPLLNYFEFYYNAIGQDMNFDPEYPAAVDGTLRARVMNSISLLAAASGDWGMTPTQWQYSTHPTSIQSRMSVMHEGVDTQAIGPKPDAVFVTESGKELRAGQKIVTFVSRNLEPYRGFHVFMRAIPEIQRLHPDAEILIVGMEGVSYGVKLPEGDSYKKRMLAEVSFDASRVHFTGYLQPPQFRAAMHVSMAHIYLTYPFILSWSLVESMASECLIIGSKTAPVEEVLTDGQTGLLVDFKDHMALATRVGEALSQPESFKQIRQNARRMAVREFDLRSVCLPRQLGLIDSLIGRR</sequence>
<dbReference type="AlphaFoldDB" id="A0A4Q2U5B8"/>
<dbReference type="GO" id="GO:0016757">
    <property type="term" value="F:glycosyltransferase activity"/>
    <property type="evidence" value="ECO:0007669"/>
    <property type="project" value="InterPro"/>
</dbReference>
<accession>A0A4Q2U5B8</accession>
<organism evidence="3 4">
    <name type="scientific">Lichenibacterium minor</name>
    <dbReference type="NCBI Taxonomy" id="2316528"/>
    <lineage>
        <taxon>Bacteria</taxon>
        <taxon>Pseudomonadati</taxon>
        <taxon>Pseudomonadota</taxon>
        <taxon>Alphaproteobacteria</taxon>
        <taxon>Hyphomicrobiales</taxon>
        <taxon>Lichenihabitantaceae</taxon>
        <taxon>Lichenibacterium</taxon>
    </lineage>
</organism>
<name>A0A4Q2U5B8_9HYPH</name>
<dbReference type="SUPFAM" id="SSF53756">
    <property type="entry name" value="UDP-Glycosyltransferase/glycogen phosphorylase"/>
    <property type="match status" value="1"/>
</dbReference>
<keyword evidence="4" id="KW-1185">Reference proteome</keyword>
<comment type="caution">
    <text evidence="3">The sequence shown here is derived from an EMBL/GenBank/DDBJ whole genome shotgun (WGS) entry which is preliminary data.</text>
</comment>
<evidence type="ECO:0000313" key="3">
    <source>
        <dbReference type="EMBL" id="RYC30005.1"/>
    </source>
</evidence>
<evidence type="ECO:0000259" key="1">
    <source>
        <dbReference type="Pfam" id="PF00534"/>
    </source>
</evidence>
<reference evidence="3 4" key="1">
    <citation type="submission" date="2018-12" db="EMBL/GenBank/DDBJ databases">
        <authorList>
            <person name="Grouzdev D.S."/>
            <person name="Krutkina M.S."/>
        </authorList>
    </citation>
    <scope>NUCLEOTIDE SEQUENCE [LARGE SCALE GENOMIC DNA]</scope>
    <source>
        <strain evidence="3 4">RmlP026</strain>
    </source>
</reference>
<dbReference type="Gene3D" id="3.40.50.2000">
    <property type="entry name" value="Glycogen Phosphorylase B"/>
    <property type="match status" value="2"/>
</dbReference>
<dbReference type="Proteomes" id="UP000290759">
    <property type="component" value="Unassembled WGS sequence"/>
</dbReference>
<dbReference type="RefSeq" id="WP_129228842.1">
    <property type="nucleotide sequence ID" value="NZ_QYBB01000034.1"/>
</dbReference>
<gene>
    <name evidence="3" type="ORF">D3273_20950</name>
</gene>
<dbReference type="EMBL" id="QYBB01000034">
    <property type="protein sequence ID" value="RYC30005.1"/>
    <property type="molecule type" value="Genomic_DNA"/>
</dbReference>
<dbReference type="InterPro" id="IPR022623">
    <property type="entry name" value="Glyco_trans_4"/>
</dbReference>
<dbReference type="OrthoDB" id="9793726at2"/>
<evidence type="ECO:0000313" key="4">
    <source>
        <dbReference type="Proteomes" id="UP000290759"/>
    </source>
</evidence>
<protein>
    <submittedName>
        <fullName evidence="3">Glycosyltransferase</fullName>
    </submittedName>
</protein>
<dbReference type="Pfam" id="PF12000">
    <property type="entry name" value="Glyco_trans_4_3"/>
    <property type="match status" value="1"/>
</dbReference>
<proteinExistence type="predicted"/>
<dbReference type="InterPro" id="IPR001296">
    <property type="entry name" value="Glyco_trans_1"/>
</dbReference>
<dbReference type="Pfam" id="PF00534">
    <property type="entry name" value="Glycos_transf_1"/>
    <property type="match status" value="1"/>
</dbReference>
<reference evidence="3 4" key="2">
    <citation type="submission" date="2019-02" db="EMBL/GenBank/DDBJ databases">
        <title>'Lichenibacterium ramalinii' gen. nov. sp. nov., 'Lichenibacterium minor' gen. nov. sp. nov.</title>
        <authorList>
            <person name="Pankratov T."/>
        </authorList>
    </citation>
    <scope>NUCLEOTIDE SEQUENCE [LARGE SCALE GENOMIC DNA]</scope>
    <source>
        <strain evidence="3 4">RmlP026</strain>
    </source>
</reference>